<dbReference type="InterPro" id="IPR010300">
    <property type="entry name" value="CDO_1"/>
</dbReference>
<dbReference type="STRING" id="307121.GA0070620_1652"/>
<evidence type="ECO:0000256" key="4">
    <source>
        <dbReference type="ARBA" id="ARBA00023002"/>
    </source>
</evidence>
<dbReference type="Gene3D" id="2.60.120.10">
    <property type="entry name" value="Jelly Rolls"/>
    <property type="match status" value="1"/>
</dbReference>
<evidence type="ECO:0000256" key="3">
    <source>
        <dbReference type="ARBA" id="ARBA00022964"/>
    </source>
</evidence>
<comment type="similarity">
    <text evidence="1">Belongs to the cysteine dioxygenase family.</text>
</comment>
<gene>
    <name evidence="7" type="ORF">GA0070620_1652</name>
</gene>
<dbReference type="OrthoDB" id="4217976at2"/>
<dbReference type="PANTHER" id="PTHR12918:SF1">
    <property type="entry name" value="CYSTEINE DIOXYGENASE TYPE 1"/>
    <property type="match status" value="1"/>
</dbReference>
<dbReference type="Pfam" id="PF05995">
    <property type="entry name" value="CDO_I"/>
    <property type="match status" value="1"/>
</dbReference>
<sequence length="152" mass="16732">MNRDRPEPDLLAVAARWAVEPADWPVPLRFDPAERWYARLAAAADHEVWALSWLPGQGTDLHDHGGSAGAFLVVSGTLTEETVSGGRLRPHRLAAGSGRRFGARHVHQVTNRDAEPAVSVHVYRPALRRMTRYTITEGRLRAADVAEAGVAW</sequence>
<keyword evidence="8" id="KW-1185">Reference proteome</keyword>
<dbReference type="AlphaFoldDB" id="A0A1C3N0Q6"/>
<dbReference type="InterPro" id="IPR014710">
    <property type="entry name" value="RmlC-like_jellyroll"/>
</dbReference>
<dbReference type="CDD" id="cd10548">
    <property type="entry name" value="cupin_CDO"/>
    <property type="match status" value="1"/>
</dbReference>
<evidence type="ECO:0000313" key="8">
    <source>
        <dbReference type="Proteomes" id="UP000199393"/>
    </source>
</evidence>
<reference evidence="8" key="1">
    <citation type="submission" date="2016-06" db="EMBL/GenBank/DDBJ databases">
        <authorList>
            <person name="Varghese N."/>
            <person name="Submissions Spin"/>
        </authorList>
    </citation>
    <scope>NUCLEOTIDE SEQUENCE [LARGE SCALE GENOMIC DNA]</scope>
    <source>
        <strain evidence="8">DSM 45344</strain>
    </source>
</reference>
<feature type="binding site" evidence="6">
    <location>
        <position position="107"/>
    </location>
    <ligand>
        <name>Fe cation</name>
        <dbReference type="ChEBI" id="CHEBI:24875"/>
        <note>catalytic</note>
    </ligand>
</feature>
<evidence type="ECO:0000256" key="6">
    <source>
        <dbReference type="PIRSR" id="PIRSR610300-51"/>
    </source>
</evidence>
<keyword evidence="4" id="KW-0560">Oxidoreductase</keyword>
<evidence type="ECO:0000313" key="7">
    <source>
        <dbReference type="EMBL" id="SBV26167.1"/>
    </source>
</evidence>
<dbReference type="SUPFAM" id="SSF51182">
    <property type="entry name" value="RmlC-like cupins"/>
    <property type="match status" value="1"/>
</dbReference>
<name>A0A1C3N0Q6_9ACTN</name>
<evidence type="ECO:0000256" key="2">
    <source>
        <dbReference type="ARBA" id="ARBA00022723"/>
    </source>
</evidence>
<evidence type="ECO:0000256" key="5">
    <source>
        <dbReference type="ARBA" id="ARBA00023004"/>
    </source>
</evidence>
<keyword evidence="2 6" id="KW-0479">Metal-binding</keyword>
<feature type="binding site" evidence="6">
    <location>
        <position position="62"/>
    </location>
    <ligand>
        <name>Fe cation</name>
        <dbReference type="ChEBI" id="CHEBI:24875"/>
        <note>catalytic</note>
    </ligand>
</feature>
<accession>A0A1C3N0Q6</accession>
<organism evidence="7 8">
    <name type="scientific">Micromonospora krabiensis</name>
    <dbReference type="NCBI Taxonomy" id="307121"/>
    <lineage>
        <taxon>Bacteria</taxon>
        <taxon>Bacillati</taxon>
        <taxon>Actinomycetota</taxon>
        <taxon>Actinomycetes</taxon>
        <taxon>Micromonosporales</taxon>
        <taxon>Micromonosporaceae</taxon>
        <taxon>Micromonospora</taxon>
    </lineage>
</organism>
<dbReference type="Proteomes" id="UP000199393">
    <property type="component" value="Chromosome I"/>
</dbReference>
<keyword evidence="5 6" id="KW-0408">Iron</keyword>
<feature type="binding site" evidence="6">
    <location>
        <position position="64"/>
    </location>
    <ligand>
        <name>Fe cation</name>
        <dbReference type="ChEBI" id="CHEBI:24875"/>
        <note>catalytic</note>
    </ligand>
</feature>
<dbReference type="PANTHER" id="PTHR12918">
    <property type="entry name" value="CYSTEINE DIOXYGENASE"/>
    <property type="match status" value="1"/>
</dbReference>
<proteinExistence type="inferred from homology"/>
<keyword evidence="3 7" id="KW-0223">Dioxygenase</keyword>
<dbReference type="InterPro" id="IPR011051">
    <property type="entry name" value="RmlC_Cupin_sf"/>
</dbReference>
<dbReference type="GO" id="GO:0008198">
    <property type="term" value="F:ferrous iron binding"/>
    <property type="evidence" value="ECO:0007669"/>
    <property type="project" value="TreeGrafter"/>
</dbReference>
<evidence type="ECO:0000256" key="1">
    <source>
        <dbReference type="ARBA" id="ARBA00006622"/>
    </source>
</evidence>
<dbReference type="PATRIC" id="fig|307121.4.peg.1696"/>
<dbReference type="GO" id="GO:0016702">
    <property type="term" value="F:oxidoreductase activity, acting on single donors with incorporation of molecular oxygen, incorporation of two atoms of oxygen"/>
    <property type="evidence" value="ECO:0007669"/>
    <property type="project" value="InterPro"/>
</dbReference>
<protein>
    <submittedName>
        <fullName evidence="7">Cysteine dioxygenase type I</fullName>
    </submittedName>
</protein>
<dbReference type="RefSeq" id="WP_091589305.1">
    <property type="nucleotide sequence ID" value="NZ_JBHRWG010000003.1"/>
</dbReference>
<dbReference type="EMBL" id="LT598496">
    <property type="protein sequence ID" value="SBV26167.1"/>
    <property type="molecule type" value="Genomic_DNA"/>
</dbReference>